<evidence type="ECO:0000256" key="4">
    <source>
        <dbReference type="ARBA" id="ARBA00022679"/>
    </source>
</evidence>
<dbReference type="GO" id="GO:0000160">
    <property type="term" value="P:phosphorelay signal transduction system"/>
    <property type="evidence" value="ECO:0007669"/>
    <property type="project" value="UniProtKB-KW"/>
</dbReference>
<dbReference type="Gene3D" id="3.30.565.10">
    <property type="entry name" value="Histidine kinase-like ATPase, C-terminal domain"/>
    <property type="match status" value="1"/>
</dbReference>
<dbReference type="InterPro" id="IPR004358">
    <property type="entry name" value="Sig_transdc_His_kin-like_C"/>
</dbReference>
<dbReference type="PANTHER" id="PTHR44936:SF9">
    <property type="entry name" value="SENSOR PROTEIN CREC"/>
    <property type="match status" value="1"/>
</dbReference>
<dbReference type="SUPFAM" id="SSF55874">
    <property type="entry name" value="ATPase domain of HSP90 chaperone/DNA topoisomerase II/histidine kinase"/>
    <property type="match status" value="1"/>
</dbReference>
<dbReference type="PROSITE" id="PS50109">
    <property type="entry name" value="HIS_KIN"/>
    <property type="match status" value="1"/>
</dbReference>
<dbReference type="AlphaFoldDB" id="A0A645BXP2"/>
<keyword evidence="7" id="KW-0175">Coiled coil</keyword>
<dbReference type="EMBL" id="VSSQ01021944">
    <property type="protein sequence ID" value="MPM67883.1"/>
    <property type="molecule type" value="Genomic_DNA"/>
</dbReference>
<accession>A0A645BXP2</accession>
<keyword evidence="3" id="KW-0597">Phosphoprotein</keyword>
<organism evidence="9">
    <name type="scientific">bioreactor metagenome</name>
    <dbReference type="NCBI Taxonomy" id="1076179"/>
    <lineage>
        <taxon>unclassified sequences</taxon>
        <taxon>metagenomes</taxon>
        <taxon>ecological metagenomes</taxon>
    </lineage>
</organism>
<evidence type="ECO:0000313" key="9">
    <source>
        <dbReference type="EMBL" id="MPM67883.1"/>
    </source>
</evidence>
<evidence type="ECO:0000256" key="7">
    <source>
        <dbReference type="SAM" id="Coils"/>
    </source>
</evidence>
<dbReference type="Pfam" id="PF02518">
    <property type="entry name" value="HATPase_c"/>
    <property type="match status" value="1"/>
</dbReference>
<sequence length="420" mass="48448">MDNRKAQGYNRYLGTREVLGYISIGEPNEDLRETSSRGDGLIKTNAYVELVEWFYTTLKRLEKYGIDIISWGNELSNDDFILLENEDKQKAIKDLIENLTKSSNILSYEVSPEIFQILDNKQEKSAKTTLTELSKRLQEGTISTEDIQRKIKSVENELFKLKEIKDEAENEAFEKLIENEELSGQLDQEIAKNLFQDSVIGTETVDLLSLQHQIVHTAGNVSYYLDELIHSINDNRPKNEIIESIKDISFEVQRILSASRYVTKAGFNKDAERITEDIIQFINQYIEHIYIPVKSFIHQDRHISIKIHNTSNLKKILKFRPFEITVLFDNLFSNSQKANANLIELFWSKNNSNIILTYRDNGDGIPTEISDKIFEFGYSQTSGSGIGLFMVRNLLDKYNSTIEVNTNKTRGVEFILKMPL</sequence>
<keyword evidence="6" id="KW-0902">Two-component regulatory system</keyword>
<evidence type="ECO:0000256" key="5">
    <source>
        <dbReference type="ARBA" id="ARBA00022777"/>
    </source>
</evidence>
<comment type="caution">
    <text evidence="9">The sequence shown here is derived from an EMBL/GenBank/DDBJ whole genome shotgun (WGS) entry which is preliminary data.</text>
</comment>
<dbReference type="CDD" id="cd00075">
    <property type="entry name" value="HATPase"/>
    <property type="match status" value="1"/>
</dbReference>
<evidence type="ECO:0000256" key="2">
    <source>
        <dbReference type="ARBA" id="ARBA00012438"/>
    </source>
</evidence>
<keyword evidence="5" id="KW-0418">Kinase</keyword>
<evidence type="ECO:0000256" key="3">
    <source>
        <dbReference type="ARBA" id="ARBA00022553"/>
    </source>
</evidence>
<feature type="coiled-coil region" evidence="7">
    <location>
        <begin position="144"/>
        <end position="185"/>
    </location>
</feature>
<dbReference type="EC" id="2.7.13.3" evidence="2"/>
<dbReference type="InterPro" id="IPR036890">
    <property type="entry name" value="HATPase_C_sf"/>
</dbReference>
<evidence type="ECO:0000256" key="6">
    <source>
        <dbReference type="ARBA" id="ARBA00023012"/>
    </source>
</evidence>
<name>A0A645BXP2_9ZZZZ</name>
<feature type="domain" description="Histidine kinase" evidence="8">
    <location>
        <begin position="209"/>
        <end position="420"/>
    </location>
</feature>
<dbReference type="SMART" id="SM00387">
    <property type="entry name" value="HATPase_c"/>
    <property type="match status" value="1"/>
</dbReference>
<proteinExistence type="predicted"/>
<dbReference type="InterPro" id="IPR005467">
    <property type="entry name" value="His_kinase_dom"/>
</dbReference>
<comment type="catalytic activity">
    <reaction evidence="1">
        <text>ATP + protein L-histidine = ADP + protein N-phospho-L-histidine.</text>
        <dbReference type="EC" id="2.7.13.3"/>
    </reaction>
</comment>
<evidence type="ECO:0000256" key="1">
    <source>
        <dbReference type="ARBA" id="ARBA00000085"/>
    </source>
</evidence>
<dbReference type="InterPro" id="IPR050980">
    <property type="entry name" value="2C_sensor_his_kinase"/>
</dbReference>
<dbReference type="PANTHER" id="PTHR44936">
    <property type="entry name" value="SENSOR PROTEIN CREC"/>
    <property type="match status" value="1"/>
</dbReference>
<dbReference type="GO" id="GO:0004673">
    <property type="term" value="F:protein histidine kinase activity"/>
    <property type="evidence" value="ECO:0007669"/>
    <property type="project" value="UniProtKB-EC"/>
</dbReference>
<evidence type="ECO:0000259" key="8">
    <source>
        <dbReference type="PROSITE" id="PS50109"/>
    </source>
</evidence>
<dbReference type="PRINTS" id="PR00344">
    <property type="entry name" value="BCTRLSENSOR"/>
</dbReference>
<reference evidence="9" key="1">
    <citation type="submission" date="2019-08" db="EMBL/GenBank/DDBJ databases">
        <authorList>
            <person name="Kucharzyk K."/>
            <person name="Murdoch R.W."/>
            <person name="Higgins S."/>
            <person name="Loffler F."/>
        </authorList>
    </citation>
    <scope>NUCLEOTIDE SEQUENCE</scope>
</reference>
<dbReference type="InterPro" id="IPR003594">
    <property type="entry name" value="HATPase_dom"/>
</dbReference>
<gene>
    <name evidence="9" type="ORF">SDC9_114808</name>
</gene>
<protein>
    <recommendedName>
        <fullName evidence="2">histidine kinase</fullName>
        <ecNumber evidence="2">2.7.13.3</ecNumber>
    </recommendedName>
</protein>
<keyword evidence="4" id="KW-0808">Transferase</keyword>